<evidence type="ECO:0000313" key="2">
    <source>
        <dbReference type="EMBL" id="CCO15907.1"/>
    </source>
</evidence>
<dbReference type="EMBL" id="FO082275">
    <property type="protein sequence ID" value="CCO15907.1"/>
    <property type="molecule type" value="Genomic_DNA"/>
</dbReference>
<dbReference type="OrthoDB" id="496639at2759"/>
<dbReference type="GeneID" id="19016076"/>
<reference evidence="2 3" key="1">
    <citation type="submission" date="2011-10" db="EMBL/GenBank/DDBJ databases">
        <authorList>
            <person name="Genoscope - CEA"/>
        </authorList>
    </citation>
    <scope>NUCLEOTIDE SEQUENCE [LARGE SCALE GENOMIC DNA]</scope>
    <source>
        <strain evidence="2 3">RCC 1105</strain>
    </source>
</reference>
<keyword evidence="3" id="KW-1185">Reference proteome</keyword>
<evidence type="ECO:0000313" key="3">
    <source>
        <dbReference type="Proteomes" id="UP000198341"/>
    </source>
</evidence>
<protein>
    <submittedName>
        <fullName evidence="2">Unnamed protein product</fullName>
    </submittedName>
</protein>
<keyword evidence="1" id="KW-0472">Membrane</keyword>
<name>K8ECZ7_9CHLO</name>
<organism evidence="2 3">
    <name type="scientific">Bathycoccus prasinos</name>
    <dbReference type="NCBI Taxonomy" id="41875"/>
    <lineage>
        <taxon>Eukaryota</taxon>
        <taxon>Viridiplantae</taxon>
        <taxon>Chlorophyta</taxon>
        <taxon>Mamiellophyceae</taxon>
        <taxon>Mamiellales</taxon>
        <taxon>Bathycoccaceae</taxon>
        <taxon>Bathycoccus</taxon>
    </lineage>
</organism>
<dbReference type="KEGG" id="bpg:Bathy04g00500"/>
<sequence length="140" mass="15060">MYTAAKHAAVTSISSSSSSYSSSSSSSSSLKLGLTAPKTLVVKFGGRRSVAKKIVKVIVPNGSAFEEGMMQLTSDDVFVQACAPWGNLCVSWGTKYVPIGVPSILASLLLFVPLFVALAKIRELEKENFHLKEEMTTKKR</sequence>
<evidence type="ECO:0000256" key="1">
    <source>
        <dbReference type="SAM" id="Phobius"/>
    </source>
</evidence>
<gene>
    <name evidence="2" type="ORF">Bathy04g00500</name>
</gene>
<dbReference type="Proteomes" id="UP000198341">
    <property type="component" value="Chromosome 4"/>
</dbReference>
<feature type="transmembrane region" description="Helical" evidence="1">
    <location>
        <begin position="96"/>
        <end position="119"/>
    </location>
</feature>
<dbReference type="RefSeq" id="XP_007513382.1">
    <property type="nucleotide sequence ID" value="XM_007513320.1"/>
</dbReference>
<accession>K8ECZ7</accession>
<proteinExistence type="predicted"/>
<keyword evidence="1" id="KW-1133">Transmembrane helix</keyword>
<dbReference type="AlphaFoldDB" id="K8ECZ7"/>
<keyword evidence="1" id="KW-0812">Transmembrane</keyword>